<proteinExistence type="predicted"/>
<dbReference type="GO" id="GO:0005576">
    <property type="term" value="C:extracellular region"/>
    <property type="evidence" value="ECO:0007669"/>
    <property type="project" value="UniProtKB-SubCell"/>
</dbReference>
<evidence type="ECO:0000256" key="3">
    <source>
        <dbReference type="ARBA" id="ARBA00022729"/>
    </source>
</evidence>
<dbReference type="AlphaFoldDB" id="A0A537J092"/>
<dbReference type="SUPFAM" id="SSF117074">
    <property type="entry name" value="Hypothetical protein PA1324"/>
    <property type="match status" value="2"/>
</dbReference>
<evidence type="ECO:0000259" key="5">
    <source>
        <dbReference type="Pfam" id="PF17210"/>
    </source>
</evidence>
<evidence type="ECO:0000256" key="2">
    <source>
        <dbReference type="ARBA" id="ARBA00022525"/>
    </source>
</evidence>
<dbReference type="InterPro" id="IPR013783">
    <property type="entry name" value="Ig-like_fold"/>
</dbReference>
<feature type="domain" description="Copper amine oxidase-like N-terminal" evidence="4">
    <location>
        <begin position="37"/>
        <end position="143"/>
    </location>
</feature>
<reference evidence="6 7" key="1">
    <citation type="journal article" date="2019" name="Nat. Microbiol.">
        <title>Mediterranean grassland soil C-N compound turnover is dependent on rainfall and depth, and is mediated by genomically divergent microorganisms.</title>
        <authorList>
            <person name="Diamond S."/>
            <person name="Andeer P.F."/>
            <person name="Li Z."/>
            <person name="Crits-Christoph A."/>
            <person name="Burstein D."/>
            <person name="Anantharaman K."/>
            <person name="Lane K.R."/>
            <person name="Thomas B.C."/>
            <person name="Pan C."/>
            <person name="Northen T.R."/>
            <person name="Banfield J.F."/>
        </authorList>
    </citation>
    <scope>NUCLEOTIDE SEQUENCE [LARGE SCALE GENOMIC DNA]</scope>
    <source>
        <strain evidence="6">NP_8</strain>
    </source>
</reference>
<name>A0A537J092_9BACT</name>
<feature type="domain" description="SD-repeat containing protein B" evidence="5">
    <location>
        <begin position="618"/>
        <end position="685"/>
    </location>
</feature>
<dbReference type="EMBL" id="VBAP01000008">
    <property type="protein sequence ID" value="TMI76970.1"/>
    <property type="molecule type" value="Genomic_DNA"/>
</dbReference>
<dbReference type="PANTHER" id="PTHR23303:SF15">
    <property type="entry name" value="COLOSSIN-A"/>
    <property type="match status" value="1"/>
</dbReference>
<dbReference type="InterPro" id="IPR012854">
    <property type="entry name" value="Cu_amine_oxidase-like_N"/>
</dbReference>
<comment type="subcellular location">
    <subcellularLocation>
        <location evidence="1">Secreted</location>
    </subcellularLocation>
</comment>
<protein>
    <recommendedName>
        <fullName evidence="8">Copper amine oxidase-like N-terminal domain-containing protein</fullName>
    </recommendedName>
</protein>
<accession>A0A537J092</accession>
<sequence length="811" mass="85206">MTRRFRRWWTGIAGVAVCTLGLAVPIYGAAAVIRVVVDDVALSISPPAFFQDGTVYLPLAPLARRFQATTKFAAPAIDVLRLDGAVLTLRVDRLEVWSGDVVTTLLEAPVRLVNGVTMIPKSAVEALFDALTTWDAQEGVMTIVTRAPFQTAVAAKPPRPPAASAPAPAATRPFVSEFQQDLTPPLTSSGYVAVGLTSGAGTLTATATVQYKSFGAPENIEGLLRVGAGNGPLDASGVVVLRNPAYILTVGGLALDESPFTLYQQGILGVAYEGKAGDSGAKFFGGSLADSSGQVYGMTMTFPQSGPWQGEAGLMYDPTAGALLTRVRADREVAPGLAVFGEVAEGVSGLAAGPAWRIGTVASSPTLTTSLSYLVVSPDFPAVGNAALFTGRSGPLLQLAYAPDPRWSISSGATLLDGSASGLPNRVSYDLLVGFRPAPGWGIALGTRVTDDTATGVSTRNTGTQAAAFYTQDRWTFTVAANQTDTIDLLAGTTSSTAIFRLQTLYALDTGLPAWLEITRQVGATDGWGIGTGWGFRLSPYLDLIAQVQNNVFTLPSALNQMIVELSLSHTLPTGARLSVGPRVQFDSTGNTTSSITLQYGYPITTYGIVPNGRLEGVVFQDSNENGRQDPGEPGVPGVSMRIEGRRAAISDRDGRLSLEAIKVGEYRISLDDETVPVGLVATQLRYTVQVTDGASTRLEFALVPEATLSGTVYVDADRNGNRDPDEEGIGGVVLELRGPRQQFATSADDGTFRFSHLPPGDYTVVLNLNSLPEGLHLEGNGSIAIMVRPGASVVLNVPVPGKPIIKQTFP</sequence>
<dbReference type="InterPro" id="IPR033764">
    <property type="entry name" value="Sdr_B"/>
</dbReference>
<keyword evidence="3" id="KW-0732">Signal</keyword>
<dbReference type="Gene3D" id="2.60.40.10">
    <property type="entry name" value="Immunoglobulins"/>
    <property type="match status" value="2"/>
</dbReference>
<dbReference type="Pfam" id="PF17210">
    <property type="entry name" value="SdrD_B"/>
    <property type="match status" value="2"/>
</dbReference>
<evidence type="ECO:0000313" key="6">
    <source>
        <dbReference type="EMBL" id="TMI76970.1"/>
    </source>
</evidence>
<evidence type="ECO:0000256" key="1">
    <source>
        <dbReference type="ARBA" id="ARBA00004613"/>
    </source>
</evidence>
<comment type="caution">
    <text evidence="6">The sequence shown here is derived from an EMBL/GenBank/DDBJ whole genome shotgun (WGS) entry which is preliminary data.</text>
</comment>
<gene>
    <name evidence="6" type="ORF">E6H05_01810</name>
</gene>
<dbReference type="Proteomes" id="UP000318834">
    <property type="component" value="Unassembled WGS sequence"/>
</dbReference>
<organism evidence="6 7">
    <name type="scientific">Candidatus Segetimicrobium genomatis</name>
    <dbReference type="NCBI Taxonomy" id="2569760"/>
    <lineage>
        <taxon>Bacteria</taxon>
        <taxon>Bacillati</taxon>
        <taxon>Candidatus Sysuimicrobiota</taxon>
        <taxon>Candidatus Sysuimicrobiia</taxon>
        <taxon>Candidatus Sysuimicrobiales</taxon>
        <taxon>Candidatus Segetimicrobiaceae</taxon>
        <taxon>Candidatus Segetimicrobium</taxon>
    </lineage>
</organism>
<keyword evidence="2" id="KW-0964">Secreted</keyword>
<feature type="domain" description="SD-repeat containing protein B" evidence="5">
    <location>
        <begin position="709"/>
        <end position="768"/>
    </location>
</feature>
<evidence type="ECO:0000313" key="7">
    <source>
        <dbReference type="Proteomes" id="UP000318834"/>
    </source>
</evidence>
<dbReference type="InterPro" id="IPR051417">
    <property type="entry name" value="SDr/BOS_complex"/>
</dbReference>
<dbReference type="PANTHER" id="PTHR23303">
    <property type="entry name" value="CARBOXYPEPTIDASE REGULATORY REGION-CONTAINING"/>
    <property type="match status" value="1"/>
</dbReference>
<evidence type="ECO:0008006" key="8">
    <source>
        <dbReference type="Google" id="ProtNLM"/>
    </source>
</evidence>
<evidence type="ECO:0000259" key="4">
    <source>
        <dbReference type="Pfam" id="PF07833"/>
    </source>
</evidence>
<dbReference type="Pfam" id="PF07833">
    <property type="entry name" value="Cu_amine_oxidN1"/>
    <property type="match status" value="1"/>
</dbReference>